<dbReference type="InterPro" id="IPR036953">
    <property type="entry name" value="GreA/GreB_C_sf"/>
</dbReference>
<dbReference type="NCBIfam" id="TIGR01462">
    <property type="entry name" value="greA"/>
    <property type="match status" value="1"/>
</dbReference>
<evidence type="ECO:0000256" key="4">
    <source>
        <dbReference type="ARBA" id="ARBA00023125"/>
    </source>
</evidence>
<dbReference type="NCBIfam" id="NF001263">
    <property type="entry name" value="PRK00226.1-4"/>
    <property type="match status" value="1"/>
</dbReference>
<evidence type="ECO:0000313" key="13">
    <source>
        <dbReference type="Proteomes" id="UP000178406"/>
    </source>
</evidence>
<evidence type="ECO:0000256" key="1">
    <source>
        <dbReference type="ARBA" id="ARBA00008213"/>
    </source>
</evidence>
<evidence type="ECO:0000256" key="9">
    <source>
        <dbReference type="RuleBase" id="RU000556"/>
    </source>
</evidence>
<dbReference type="GO" id="GO:0032784">
    <property type="term" value="P:regulation of DNA-templated transcription elongation"/>
    <property type="evidence" value="ECO:0007669"/>
    <property type="project" value="UniProtKB-UniRule"/>
</dbReference>
<dbReference type="GO" id="GO:0006354">
    <property type="term" value="P:DNA-templated transcription elongation"/>
    <property type="evidence" value="ECO:0007669"/>
    <property type="project" value="TreeGrafter"/>
</dbReference>
<dbReference type="HAMAP" id="MF_00105">
    <property type="entry name" value="GreA_GreB"/>
    <property type="match status" value="1"/>
</dbReference>
<name>A0A1F5WEQ2_9BACT</name>
<evidence type="ECO:0000256" key="8">
    <source>
        <dbReference type="HAMAP-Rule" id="MF_00105"/>
    </source>
</evidence>
<dbReference type="Pfam" id="PF03449">
    <property type="entry name" value="GreA_GreB_N"/>
    <property type="match status" value="1"/>
</dbReference>
<keyword evidence="4 8" id="KW-0238">DNA-binding</keyword>
<dbReference type="Gene3D" id="1.10.287.180">
    <property type="entry name" value="Transcription elongation factor, GreA/GreB, N-terminal domain"/>
    <property type="match status" value="1"/>
</dbReference>
<evidence type="ECO:0000259" key="11">
    <source>
        <dbReference type="Pfam" id="PF03449"/>
    </source>
</evidence>
<evidence type="ECO:0000259" key="10">
    <source>
        <dbReference type="Pfam" id="PF01272"/>
    </source>
</evidence>
<dbReference type="GO" id="GO:0070063">
    <property type="term" value="F:RNA polymerase binding"/>
    <property type="evidence" value="ECO:0007669"/>
    <property type="project" value="InterPro"/>
</dbReference>
<dbReference type="STRING" id="1798338.A3J56_02655"/>
<dbReference type="Gene3D" id="3.10.50.30">
    <property type="entry name" value="Transcription elongation factor, GreA/GreB, C-terminal domain"/>
    <property type="match status" value="1"/>
</dbReference>
<feature type="domain" description="Transcription elongation factor GreA/GreB C-terminal" evidence="10">
    <location>
        <begin position="85"/>
        <end position="157"/>
    </location>
</feature>
<dbReference type="SUPFAM" id="SSF54534">
    <property type="entry name" value="FKBP-like"/>
    <property type="match status" value="1"/>
</dbReference>
<evidence type="ECO:0000313" key="12">
    <source>
        <dbReference type="EMBL" id="OGF74182.1"/>
    </source>
</evidence>
<proteinExistence type="inferred from homology"/>
<comment type="caution">
    <text evidence="12">The sequence shown here is derived from an EMBL/GenBank/DDBJ whole genome shotgun (WGS) entry which is preliminary data.</text>
</comment>
<dbReference type="InterPro" id="IPR028624">
    <property type="entry name" value="Tscrpt_elong_fac_GreA/B"/>
</dbReference>
<evidence type="ECO:0000256" key="5">
    <source>
        <dbReference type="ARBA" id="ARBA00023163"/>
    </source>
</evidence>
<dbReference type="InterPro" id="IPR023459">
    <property type="entry name" value="Tscrpt_elong_fac_GreA/B_fam"/>
</dbReference>
<dbReference type="InterPro" id="IPR036805">
    <property type="entry name" value="Tscrpt_elong_fac_GreA/B_N_sf"/>
</dbReference>
<dbReference type="PROSITE" id="PS00829">
    <property type="entry name" value="GREAB_1"/>
    <property type="match status" value="1"/>
</dbReference>
<dbReference type="FunFam" id="1.10.287.180:FF:000001">
    <property type="entry name" value="Transcription elongation factor GreA"/>
    <property type="match status" value="1"/>
</dbReference>
<accession>A0A1F5WEQ2</accession>
<feature type="domain" description="Transcription elongation factor GreA/GreB N-terminal" evidence="11">
    <location>
        <begin position="9"/>
        <end position="78"/>
    </location>
</feature>
<dbReference type="Pfam" id="PF01272">
    <property type="entry name" value="GreA_GreB"/>
    <property type="match status" value="1"/>
</dbReference>
<evidence type="ECO:0000256" key="2">
    <source>
        <dbReference type="ARBA" id="ARBA00013729"/>
    </source>
</evidence>
<sequence length="158" mass="17910">MSTDHDLQYFSKEGFAKLKQELEDRKIKMRQEIAQRLEYAKSLGDLSENSEYQEAKESQMLNESYIAELEATLRRAIVVEKNTATDTVQIGSRVDIESVDSGARTMFFVVGANEASPEEQKISHESPLGQALLKHKREDVVEVHAPKGTVHYKIIDIV</sequence>
<evidence type="ECO:0000256" key="6">
    <source>
        <dbReference type="ARBA" id="ARBA00024916"/>
    </source>
</evidence>
<dbReference type="Proteomes" id="UP000178406">
    <property type="component" value="Unassembled WGS sequence"/>
</dbReference>
<gene>
    <name evidence="8" type="primary">greA</name>
    <name evidence="12" type="ORF">A3J56_02655</name>
</gene>
<dbReference type="GO" id="GO:0003677">
    <property type="term" value="F:DNA binding"/>
    <property type="evidence" value="ECO:0007669"/>
    <property type="project" value="UniProtKB-UniRule"/>
</dbReference>
<dbReference type="InterPro" id="IPR018151">
    <property type="entry name" value="TF_GreA/GreB_CS"/>
</dbReference>
<dbReference type="EMBL" id="MFHQ01000028">
    <property type="protein sequence ID" value="OGF74182.1"/>
    <property type="molecule type" value="Genomic_DNA"/>
</dbReference>
<evidence type="ECO:0000256" key="3">
    <source>
        <dbReference type="ARBA" id="ARBA00023015"/>
    </source>
</evidence>
<comment type="similarity">
    <text evidence="1 8 9">Belongs to the GreA/GreB family.</text>
</comment>
<reference evidence="12 13" key="1">
    <citation type="journal article" date="2016" name="Nat. Commun.">
        <title>Thousands of microbial genomes shed light on interconnected biogeochemical processes in an aquifer system.</title>
        <authorList>
            <person name="Anantharaman K."/>
            <person name="Brown C.T."/>
            <person name="Hug L.A."/>
            <person name="Sharon I."/>
            <person name="Castelle C.J."/>
            <person name="Probst A.J."/>
            <person name="Thomas B.C."/>
            <person name="Singh A."/>
            <person name="Wilkins M.J."/>
            <person name="Karaoz U."/>
            <person name="Brodie E.L."/>
            <person name="Williams K.H."/>
            <person name="Hubbard S.S."/>
            <person name="Banfield J.F."/>
        </authorList>
    </citation>
    <scope>NUCLEOTIDE SEQUENCE [LARGE SCALE GENOMIC DNA]</scope>
</reference>
<keyword evidence="3 8" id="KW-0805">Transcription regulation</keyword>
<organism evidence="12 13">
    <name type="scientific">Candidatus Giovannonibacteria bacterium RIFCSPHIGHO2_02_FULL_46_20</name>
    <dbReference type="NCBI Taxonomy" id="1798338"/>
    <lineage>
        <taxon>Bacteria</taxon>
        <taxon>Candidatus Giovannoniibacteriota</taxon>
    </lineage>
</organism>
<evidence type="ECO:0000256" key="7">
    <source>
        <dbReference type="ARBA" id="ARBA00030776"/>
    </source>
</evidence>
<dbReference type="AlphaFoldDB" id="A0A1F5WEQ2"/>
<comment type="function">
    <text evidence="6 8 9">Necessary for efficient RNA polymerase transcription elongation past template-encoded arresting sites. The arresting sites in DNA have the property of trapping a certain fraction of elongating RNA polymerases that pass through, resulting in locked ternary complexes. Cleavage of the nascent transcript by cleavage factors such as GreA or GreB allows the resumption of elongation from the new 3'terminus. GreA releases sequences of 2 to 3 nucleotides.</text>
</comment>
<dbReference type="PANTHER" id="PTHR30437:SF4">
    <property type="entry name" value="TRANSCRIPTION ELONGATION FACTOR GREA"/>
    <property type="match status" value="1"/>
</dbReference>
<keyword evidence="5 8" id="KW-0804">Transcription</keyword>
<dbReference type="FunFam" id="3.10.50.30:FF:000001">
    <property type="entry name" value="Transcription elongation factor GreA"/>
    <property type="match status" value="1"/>
</dbReference>
<dbReference type="PIRSF" id="PIRSF006092">
    <property type="entry name" value="GreA_GreB"/>
    <property type="match status" value="1"/>
</dbReference>
<protein>
    <recommendedName>
        <fullName evidence="2 8">Transcription elongation factor GreA</fullName>
    </recommendedName>
    <alternativeName>
        <fullName evidence="7 8">Transcript cleavage factor GreA</fullName>
    </alternativeName>
</protein>
<dbReference type="InterPro" id="IPR022691">
    <property type="entry name" value="Tscrpt_elong_fac_GreA/B_N"/>
</dbReference>
<dbReference type="InterPro" id="IPR006359">
    <property type="entry name" value="Tscrpt_elong_fac_GreA"/>
</dbReference>
<dbReference type="InterPro" id="IPR001437">
    <property type="entry name" value="Tscrpt_elong_fac_GreA/B_C"/>
</dbReference>
<dbReference type="PANTHER" id="PTHR30437">
    <property type="entry name" value="TRANSCRIPTION ELONGATION FACTOR GREA"/>
    <property type="match status" value="1"/>
</dbReference>
<dbReference type="SUPFAM" id="SSF46557">
    <property type="entry name" value="GreA transcript cleavage protein, N-terminal domain"/>
    <property type="match status" value="1"/>
</dbReference>